<name>A0A1I7YXA8_9BILA</name>
<protein>
    <submittedName>
        <fullName evidence="10">Calpain catalytic domain-containing protein</fullName>
    </submittedName>
</protein>
<dbReference type="AlphaFoldDB" id="A0A1I7YXA8"/>
<dbReference type="PROSITE" id="PS00139">
    <property type="entry name" value="THIOL_PROTEASE_CYS"/>
    <property type="match status" value="1"/>
</dbReference>
<evidence type="ECO:0000256" key="3">
    <source>
        <dbReference type="ARBA" id="ARBA00022801"/>
    </source>
</evidence>
<dbReference type="GO" id="GO:0004198">
    <property type="term" value="F:calcium-dependent cysteine-type endopeptidase activity"/>
    <property type="evidence" value="ECO:0007669"/>
    <property type="project" value="InterPro"/>
</dbReference>
<evidence type="ECO:0000256" key="1">
    <source>
        <dbReference type="ARBA" id="ARBA00007623"/>
    </source>
</evidence>
<sequence>MTLICCKGSATQDDPAEEPFQKEKQQTFQAAAPEPQKPSSPPEISVTDMGDGVEEECQQVHVHVREDEFNGLISNIAGNLIRDKIGGGAGDLIGGLLSGGGGSGGGGRGGGGYDDRRGYDDNRGGGGGGFNIGNIGNLIGGLTGGGGSGGGGGGYDDRRGGYDDRRGGGGYDDNRGGGGGGFNIGNIGNLIGGLTGGGSRSDKIGNLIGGIGGLIGGGGQGKFGGGGGNINPNRLNGGMCDVIGNLIGEAAHRFLGVDPATGRIIGAIAGNVIFNLGGKDNNLGNIGKIILDNIISGKFRRNVDPFVPPEPSPRPGPPSKRRQAEALDFYGERDRCLQERRLFEDPEFPANDSSLYFSRRPPKRVTWLRPGEIVKEPQLIEEGQSRFDVIQGELGDCWLLAAAANLTLRDELFYRVVPPDQVDLLELSKRWGVNVTKSCFQGHACLALDHPKSGLYYACSKSRLPHGHCAEKLTKSGVTVRVCSCDDEDFCNVRLWPKDDQPAAVVVPRSEPATDSAAVLPLALPPLLLLLHCW</sequence>
<feature type="compositionally biased region" description="Pro residues" evidence="7">
    <location>
        <begin position="306"/>
        <end position="318"/>
    </location>
</feature>
<feature type="region of interest" description="Disordered" evidence="7">
    <location>
        <begin position="1"/>
        <end position="49"/>
    </location>
</feature>
<keyword evidence="9" id="KW-1185">Reference proteome</keyword>
<evidence type="ECO:0000256" key="2">
    <source>
        <dbReference type="ARBA" id="ARBA00022670"/>
    </source>
</evidence>
<dbReference type="GO" id="GO:0006508">
    <property type="term" value="P:proteolysis"/>
    <property type="evidence" value="ECO:0007669"/>
    <property type="project" value="UniProtKB-KW"/>
</dbReference>
<proteinExistence type="inferred from homology"/>
<keyword evidence="4" id="KW-0788">Thiol protease</keyword>
<dbReference type="InterPro" id="IPR001300">
    <property type="entry name" value="Peptidase_C2_calpain_cat"/>
</dbReference>
<dbReference type="GO" id="GO:0005737">
    <property type="term" value="C:cytoplasm"/>
    <property type="evidence" value="ECO:0007669"/>
    <property type="project" value="TreeGrafter"/>
</dbReference>
<dbReference type="WBParaSite" id="L893_g20448.t2">
    <property type="protein sequence ID" value="L893_g20448.t2"/>
    <property type="gene ID" value="L893_g20448"/>
</dbReference>
<dbReference type="Pfam" id="PF00648">
    <property type="entry name" value="Peptidase_C2"/>
    <property type="match status" value="1"/>
</dbReference>
<evidence type="ECO:0000313" key="9">
    <source>
        <dbReference type="Proteomes" id="UP000095287"/>
    </source>
</evidence>
<feature type="active site" evidence="5">
    <location>
        <position position="397"/>
    </location>
</feature>
<keyword evidence="3" id="KW-0378">Hydrolase</keyword>
<feature type="compositionally biased region" description="Gly residues" evidence="7">
    <location>
        <begin position="99"/>
        <end position="112"/>
    </location>
</feature>
<evidence type="ECO:0000313" key="10">
    <source>
        <dbReference type="WBParaSite" id="L893_g20448.t2"/>
    </source>
</evidence>
<comment type="similarity">
    <text evidence="1">Belongs to the peptidase C2 family.</text>
</comment>
<dbReference type="InterPro" id="IPR022684">
    <property type="entry name" value="Calpain_cysteine_protease"/>
</dbReference>
<evidence type="ECO:0000256" key="4">
    <source>
        <dbReference type="ARBA" id="ARBA00022807"/>
    </source>
</evidence>
<feature type="region of interest" description="Disordered" evidence="7">
    <location>
        <begin position="149"/>
        <end position="171"/>
    </location>
</feature>
<evidence type="ECO:0000259" key="8">
    <source>
        <dbReference type="PROSITE" id="PS50203"/>
    </source>
</evidence>
<accession>A0A1I7YXA8</accession>
<dbReference type="PANTHER" id="PTHR10183:SF419">
    <property type="entry name" value="CALPAIN CLP-1"/>
    <property type="match status" value="1"/>
</dbReference>
<evidence type="ECO:0000256" key="6">
    <source>
        <dbReference type="PROSITE-ProRule" id="PRU00239"/>
    </source>
</evidence>
<feature type="compositionally biased region" description="Basic and acidic residues" evidence="7">
    <location>
        <begin position="155"/>
        <end position="171"/>
    </location>
</feature>
<feature type="region of interest" description="Disordered" evidence="7">
    <location>
        <begin position="302"/>
        <end position="322"/>
    </location>
</feature>
<dbReference type="PRINTS" id="PR00704">
    <property type="entry name" value="CALPAIN"/>
</dbReference>
<feature type="domain" description="Calpain catalytic" evidence="8">
    <location>
        <begin position="342"/>
        <end position="421"/>
    </location>
</feature>
<evidence type="ECO:0000256" key="7">
    <source>
        <dbReference type="SAM" id="MobiDB-lite"/>
    </source>
</evidence>
<dbReference type="InterPro" id="IPR038765">
    <property type="entry name" value="Papain-like_cys_pep_sf"/>
</dbReference>
<dbReference type="SMART" id="SM00230">
    <property type="entry name" value="CysPc"/>
    <property type="match status" value="1"/>
</dbReference>
<dbReference type="SUPFAM" id="SSF54001">
    <property type="entry name" value="Cysteine proteinases"/>
    <property type="match status" value="1"/>
</dbReference>
<comment type="caution">
    <text evidence="6">Lacks conserved residue(s) required for the propagation of feature annotation.</text>
</comment>
<reference evidence="10" key="1">
    <citation type="submission" date="2016-11" db="UniProtKB">
        <authorList>
            <consortium name="WormBaseParasite"/>
        </authorList>
    </citation>
    <scope>IDENTIFICATION</scope>
</reference>
<dbReference type="Proteomes" id="UP000095287">
    <property type="component" value="Unplaced"/>
</dbReference>
<dbReference type="InterPro" id="IPR000169">
    <property type="entry name" value="Pept_cys_AS"/>
</dbReference>
<keyword evidence="2" id="KW-0645">Protease</keyword>
<organism evidence="9 10">
    <name type="scientific">Steinernema glaseri</name>
    <dbReference type="NCBI Taxonomy" id="37863"/>
    <lineage>
        <taxon>Eukaryota</taxon>
        <taxon>Metazoa</taxon>
        <taxon>Ecdysozoa</taxon>
        <taxon>Nematoda</taxon>
        <taxon>Chromadorea</taxon>
        <taxon>Rhabditida</taxon>
        <taxon>Tylenchina</taxon>
        <taxon>Panagrolaimomorpha</taxon>
        <taxon>Strongyloidoidea</taxon>
        <taxon>Steinernematidae</taxon>
        <taxon>Steinernema</taxon>
    </lineage>
</organism>
<evidence type="ECO:0000256" key="5">
    <source>
        <dbReference type="PIRSR" id="PIRSR622684-1"/>
    </source>
</evidence>
<dbReference type="PANTHER" id="PTHR10183">
    <property type="entry name" value="CALPAIN"/>
    <property type="match status" value="1"/>
</dbReference>
<feature type="region of interest" description="Disordered" evidence="7">
    <location>
        <begin position="99"/>
        <end position="120"/>
    </location>
</feature>
<dbReference type="PROSITE" id="PS50203">
    <property type="entry name" value="CALPAIN_CAT"/>
    <property type="match status" value="1"/>
</dbReference>